<dbReference type="InterPro" id="IPR017601">
    <property type="entry name" value="DGQHR-contain_dom"/>
</dbReference>
<dbReference type="NCBIfam" id="TIGR03187">
    <property type="entry name" value="DGQHR"/>
    <property type="match status" value="1"/>
</dbReference>
<proteinExistence type="predicted"/>
<sequence length="161" mass="18406">IKWNKKEALYNAAVGIITLPEYYGCAWIIDGQHRLYGAAHAKEDIVVPVLAFKGMGEIEQANLFVEINQEQKRVAKNLLWDLYSDIYLDSSDEKQKLDYQIAETAKKMEASGPLKGYIDIPSIPMDRPIRLSLTTVCSTINRLFHQAHPDHHNVFCEQQVF</sequence>
<feature type="non-terminal residue" evidence="1">
    <location>
        <position position="1"/>
    </location>
</feature>
<dbReference type="AlphaFoldDB" id="X0ZRT9"/>
<gene>
    <name evidence="1" type="ORF">S01H4_12384</name>
</gene>
<evidence type="ECO:0008006" key="2">
    <source>
        <dbReference type="Google" id="ProtNLM"/>
    </source>
</evidence>
<dbReference type="EMBL" id="BART01005244">
    <property type="protein sequence ID" value="GAG63163.1"/>
    <property type="molecule type" value="Genomic_DNA"/>
</dbReference>
<comment type="caution">
    <text evidence="1">The sequence shown here is derived from an EMBL/GenBank/DDBJ whole genome shotgun (WGS) entry which is preliminary data.</text>
</comment>
<accession>X0ZRT9</accession>
<protein>
    <recommendedName>
        <fullName evidence="2">DGQHR domain-containing protein</fullName>
    </recommendedName>
</protein>
<reference evidence="1" key="1">
    <citation type="journal article" date="2014" name="Front. Microbiol.">
        <title>High frequency of phylogenetically diverse reductive dehalogenase-homologous genes in deep subseafloor sedimentary metagenomes.</title>
        <authorList>
            <person name="Kawai M."/>
            <person name="Futagami T."/>
            <person name="Toyoda A."/>
            <person name="Takaki Y."/>
            <person name="Nishi S."/>
            <person name="Hori S."/>
            <person name="Arai W."/>
            <person name="Tsubouchi T."/>
            <person name="Morono Y."/>
            <person name="Uchiyama I."/>
            <person name="Ito T."/>
            <person name="Fujiyama A."/>
            <person name="Inagaki F."/>
            <person name="Takami H."/>
        </authorList>
    </citation>
    <scope>NUCLEOTIDE SEQUENCE</scope>
    <source>
        <strain evidence="1">Expedition CK06-06</strain>
    </source>
</reference>
<organism evidence="1">
    <name type="scientific">marine sediment metagenome</name>
    <dbReference type="NCBI Taxonomy" id="412755"/>
    <lineage>
        <taxon>unclassified sequences</taxon>
        <taxon>metagenomes</taxon>
        <taxon>ecological metagenomes</taxon>
    </lineage>
</organism>
<evidence type="ECO:0000313" key="1">
    <source>
        <dbReference type="EMBL" id="GAG63163.1"/>
    </source>
</evidence>
<name>X0ZRT9_9ZZZZ</name>